<organism evidence="2 4">
    <name type="scientific">Nitzschia inconspicua</name>
    <dbReference type="NCBI Taxonomy" id="303405"/>
    <lineage>
        <taxon>Eukaryota</taxon>
        <taxon>Sar</taxon>
        <taxon>Stramenopiles</taxon>
        <taxon>Ochrophyta</taxon>
        <taxon>Bacillariophyta</taxon>
        <taxon>Bacillariophyceae</taxon>
        <taxon>Bacillariophycidae</taxon>
        <taxon>Bacillariales</taxon>
        <taxon>Bacillariaceae</taxon>
        <taxon>Nitzschia</taxon>
    </lineage>
</organism>
<reference evidence="2" key="1">
    <citation type="journal article" date="2021" name="Sci. Rep.">
        <title>Diploid genomic architecture of Nitzschia inconspicua, an elite biomass production diatom.</title>
        <authorList>
            <person name="Oliver A."/>
            <person name="Podell S."/>
            <person name="Pinowska A."/>
            <person name="Traller J.C."/>
            <person name="Smith S.R."/>
            <person name="McClure R."/>
            <person name="Beliaev A."/>
            <person name="Bohutskyi P."/>
            <person name="Hill E.A."/>
            <person name="Rabines A."/>
            <person name="Zheng H."/>
            <person name="Allen L.Z."/>
            <person name="Kuo A."/>
            <person name="Grigoriev I.V."/>
            <person name="Allen A.E."/>
            <person name="Hazlebeck D."/>
            <person name="Allen E.E."/>
        </authorList>
    </citation>
    <scope>NUCLEOTIDE SEQUENCE</scope>
    <source>
        <strain evidence="2">Hildebrandi</strain>
    </source>
</reference>
<protein>
    <submittedName>
        <fullName evidence="2">Uncharacterized protein</fullName>
    </submittedName>
</protein>
<evidence type="ECO:0000313" key="3">
    <source>
        <dbReference type="EMBL" id="KAG7367837.1"/>
    </source>
</evidence>
<sequence length="142" mass="16295">MESTDWYSSCLDDDWYGSNLDLTAEYLRCHMESDLYEKVNEEYTEQRNVLLSGHSKGTDPEEVLTLAQGHYQDLCVQVNFIATTCGGPHLLRHCPKPRDKCRIRKNRKRFEEIRTLAEDDSSSDDSSTDSTDDDTSTDDSKT</sequence>
<evidence type="ECO:0000256" key="1">
    <source>
        <dbReference type="SAM" id="MobiDB-lite"/>
    </source>
</evidence>
<name>A0A9K3KBZ9_9STRA</name>
<comment type="caution">
    <text evidence="2">The sequence shown here is derived from an EMBL/GenBank/DDBJ whole genome shotgun (WGS) entry which is preliminary data.</text>
</comment>
<dbReference type="Proteomes" id="UP000693970">
    <property type="component" value="Unassembled WGS sequence"/>
</dbReference>
<reference evidence="2" key="2">
    <citation type="submission" date="2021-04" db="EMBL/GenBank/DDBJ databases">
        <authorList>
            <person name="Podell S."/>
        </authorList>
    </citation>
    <scope>NUCLEOTIDE SEQUENCE</scope>
    <source>
        <strain evidence="2">Hildebrandi</strain>
    </source>
</reference>
<dbReference type="EMBL" id="JAGRRH010000006">
    <property type="protein sequence ID" value="KAG7367837.1"/>
    <property type="molecule type" value="Genomic_DNA"/>
</dbReference>
<feature type="region of interest" description="Disordered" evidence="1">
    <location>
        <begin position="112"/>
        <end position="142"/>
    </location>
</feature>
<dbReference type="OrthoDB" id="57297at2759"/>
<gene>
    <name evidence="2" type="ORF">IV203_022905</name>
    <name evidence="3" type="ORF">IV203_030580</name>
</gene>
<accession>A0A9K3KBZ9</accession>
<dbReference type="EMBL" id="JAGRRH010000026">
    <property type="protein sequence ID" value="KAG7340954.1"/>
    <property type="molecule type" value="Genomic_DNA"/>
</dbReference>
<feature type="compositionally biased region" description="Acidic residues" evidence="1">
    <location>
        <begin position="118"/>
        <end position="142"/>
    </location>
</feature>
<dbReference type="AlphaFoldDB" id="A0A9K3KBZ9"/>
<evidence type="ECO:0000313" key="2">
    <source>
        <dbReference type="EMBL" id="KAG7340954.1"/>
    </source>
</evidence>
<keyword evidence="4" id="KW-1185">Reference proteome</keyword>
<proteinExistence type="predicted"/>
<evidence type="ECO:0000313" key="4">
    <source>
        <dbReference type="Proteomes" id="UP000693970"/>
    </source>
</evidence>